<keyword evidence="3" id="KW-1185">Reference proteome</keyword>
<comment type="caution">
    <text evidence="2">The sequence shown here is derived from an EMBL/GenBank/DDBJ whole genome shotgun (WGS) entry which is preliminary data.</text>
</comment>
<proteinExistence type="predicted"/>
<feature type="compositionally biased region" description="Basic and acidic residues" evidence="1">
    <location>
        <begin position="20"/>
        <end position="33"/>
    </location>
</feature>
<evidence type="ECO:0000313" key="2">
    <source>
        <dbReference type="EMBL" id="KAJ8378646.1"/>
    </source>
</evidence>
<organism evidence="2 3">
    <name type="scientific">Aldrovandia affinis</name>
    <dbReference type="NCBI Taxonomy" id="143900"/>
    <lineage>
        <taxon>Eukaryota</taxon>
        <taxon>Metazoa</taxon>
        <taxon>Chordata</taxon>
        <taxon>Craniata</taxon>
        <taxon>Vertebrata</taxon>
        <taxon>Euteleostomi</taxon>
        <taxon>Actinopterygii</taxon>
        <taxon>Neopterygii</taxon>
        <taxon>Teleostei</taxon>
        <taxon>Notacanthiformes</taxon>
        <taxon>Halosauridae</taxon>
        <taxon>Aldrovandia</taxon>
    </lineage>
</organism>
<feature type="compositionally biased region" description="Polar residues" evidence="1">
    <location>
        <begin position="178"/>
        <end position="192"/>
    </location>
</feature>
<name>A0AAD7RE59_9TELE</name>
<reference evidence="2" key="1">
    <citation type="journal article" date="2023" name="Science">
        <title>Genome structures resolve the early diversification of teleost fishes.</title>
        <authorList>
            <person name="Parey E."/>
            <person name="Louis A."/>
            <person name="Montfort J."/>
            <person name="Bouchez O."/>
            <person name="Roques C."/>
            <person name="Iampietro C."/>
            <person name="Lluch J."/>
            <person name="Castinel A."/>
            <person name="Donnadieu C."/>
            <person name="Desvignes T."/>
            <person name="Floi Bucao C."/>
            <person name="Jouanno E."/>
            <person name="Wen M."/>
            <person name="Mejri S."/>
            <person name="Dirks R."/>
            <person name="Jansen H."/>
            <person name="Henkel C."/>
            <person name="Chen W.J."/>
            <person name="Zahm M."/>
            <person name="Cabau C."/>
            <person name="Klopp C."/>
            <person name="Thompson A.W."/>
            <person name="Robinson-Rechavi M."/>
            <person name="Braasch I."/>
            <person name="Lecointre G."/>
            <person name="Bobe J."/>
            <person name="Postlethwait J.H."/>
            <person name="Berthelot C."/>
            <person name="Roest Crollius H."/>
            <person name="Guiguen Y."/>
        </authorList>
    </citation>
    <scope>NUCLEOTIDE SEQUENCE</scope>
    <source>
        <strain evidence="2">NC1722</strain>
    </source>
</reference>
<feature type="compositionally biased region" description="Basic and acidic residues" evidence="1">
    <location>
        <begin position="163"/>
        <end position="174"/>
    </location>
</feature>
<evidence type="ECO:0000313" key="3">
    <source>
        <dbReference type="Proteomes" id="UP001221898"/>
    </source>
</evidence>
<dbReference type="Proteomes" id="UP001221898">
    <property type="component" value="Unassembled WGS sequence"/>
</dbReference>
<dbReference type="AlphaFoldDB" id="A0AAD7RE59"/>
<feature type="compositionally biased region" description="Pro residues" evidence="1">
    <location>
        <begin position="34"/>
        <end position="48"/>
    </location>
</feature>
<dbReference type="EMBL" id="JAINUG010000315">
    <property type="protein sequence ID" value="KAJ8378646.1"/>
    <property type="molecule type" value="Genomic_DNA"/>
</dbReference>
<feature type="compositionally biased region" description="Basic and acidic residues" evidence="1">
    <location>
        <begin position="83"/>
        <end position="96"/>
    </location>
</feature>
<gene>
    <name evidence="2" type="ORF">AAFF_G00237700</name>
</gene>
<accession>A0AAD7RE59</accession>
<evidence type="ECO:0000256" key="1">
    <source>
        <dbReference type="SAM" id="MobiDB-lite"/>
    </source>
</evidence>
<protein>
    <submittedName>
        <fullName evidence="2">Uncharacterized protein</fullName>
    </submittedName>
</protein>
<sequence length="250" mass="27133">MSRRQDKPLPAPPPQRTLPRRPDRPRPAPDPRRPGCPPPLRGPAPRAPRPARGLGSRRDDQLPARRPARLGPLPETGPQRPLPAERRPQRPLPAERAHRRAPPGDIITTGRTAPRPAPMVSCPLMSMMSCLPDSSPLPRRWPPRPAGSHKLQGSVSDSSCPERGPRGAAERGGDEYQVPSSHPATAPHSQQPPLGLSAQDPGRGLENGHGVHTSPELSTEGRKHKAFEHGKPYLPCTTFTLHCCPVCICI</sequence>
<feature type="region of interest" description="Disordered" evidence="1">
    <location>
        <begin position="1"/>
        <end position="223"/>
    </location>
</feature>